<keyword evidence="2" id="KW-0378">Hydrolase</keyword>
<dbReference type="AlphaFoldDB" id="A0AAN8WPG7"/>
<feature type="chain" id="PRO_5042925577" evidence="1">
    <location>
        <begin position="18"/>
        <end position="236"/>
    </location>
</feature>
<organism evidence="2 3">
    <name type="scientific">Halocaridina rubra</name>
    <name type="common">Hawaiian red shrimp</name>
    <dbReference type="NCBI Taxonomy" id="373956"/>
    <lineage>
        <taxon>Eukaryota</taxon>
        <taxon>Metazoa</taxon>
        <taxon>Ecdysozoa</taxon>
        <taxon>Arthropoda</taxon>
        <taxon>Crustacea</taxon>
        <taxon>Multicrustacea</taxon>
        <taxon>Malacostraca</taxon>
        <taxon>Eumalacostraca</taxon>
        <taxon>Eucarida</taxon>
        <taxon>Decapoda</taxon>
        <taxon>Pleocyemata</taxon>
        <taxon>Caridea</taxon>
        <taxon>Atyoidea</taxon>
        <taxon>Atyidae</taxon>
        <taxon>Halocaridina</taxon>
    </lineage>
</organism>
<sequence length="236" mass="26780">MGIVSLLLIAFLPIVFPLDLTGGFFGPHPYHPNLRYYEVIEPSAFSHTIVKRGTKESNHRFNKIKEVEFNALGRDFRLILNPRKGLLHPQFKAYAIDGVGNEKIIHVDHENFYEGRVFGETASDVSAHLEDGVMTATIHTIEDTYHVEPSWRHLPNAKDESMIVYRGSDMKYSWEDQHPSLKGQKVCDYVKEGNATTGMRGIQSGCSTPKSREKYALVGFLPFNLLPRQDNVDSFV</sequence>
<dbReference type="GO" id="GO:0005886">
    <property type="term" value="C:plasma membrane"/>
    <property type="evidence" value="ECO:0007669"/>
    <property type="project" value="TreeGrafter"/>
</dbReference>
<name>A0AAN8WPG7_HALRR</name>
<keyword evidence="2" id="KW-0645">Protease</keyword>
<reference evidence="2 3" key="1">
    <citation type="submission" date="2023-11" db="EMBL/GenBank/DDBJ databases">
        <title>Halocaridina rubra genome assembly.</title>
        <authorList>
            <person name="Smith C."/>
        </authorList>
    </citation>
    <scope>NUCLEOTIDE SEQUENCE [LARGE SCALE GENOMIC DNA]</scope>
    <source>
        <strain evidence="2">EP-1</strain>
        <tissue evidence="2">Whole</tissue>
    </source>
</reference>
<protein>
    <submittedName>
        <fullName evidence="2">Disintegrin and metalloproteinase domain-containing protein 17</fullName>
        <ecNumber evidence="2">3.4.24.86</ecNumber>
    </submittedName>
</protein>
<evidence type="ECO:0000256" key="1">
    <source>
        <dbReference type="SAM" id="SignalP"/>
    </source>
</evidence>
<proteinExistence type="predicted"/>
<dbReference type="EC" id="3.4.24.86" evidence="2"/>
<feature type="signal peptide" evidence="1">
    <location>
        <begin position="1"/>
        <end position="17"/>
    </location>
</feature>
<keyword evidence="3" id="KW-1185">Reference proteome</keyword>
<gene>
    <name evidence="2" type="primary">ADAM17_1</name>
    <name evidence="2" type="ORF">SK128_024891</name>
</gene>
<accession>A0AAN8WPG7</accession>
<dbReference type="GO" id="GO:0006509">
    <property type="term" value="P:membrane protein ectodomain proteolysis"/>
    <property type="evidence" value="ECO:0007669"/>
    <property type="project" value="TreeGrafter"/>
</dbReference>
<keyword evidence="1" id="KW-0732">Signal</keyword>
<keyword evidence="2" id="KW-0482">Metalloprotease</keyword>
<dbReference type="EMBL" id="JAXCGZ010019052">
    <property type="protein sequence ID" value="KAK7066718.1"/>
    <property type="molecule type" value="Genomic_DNA"/>
</dbReference>
<evidence type="ECO:0000313" key="2">
    <source>
        <dbReference type="EMBL" id="KAK7066718.1"/>
    </source>
</evidence>
<dbReference type="InterPro" id="IPR051489">
    <property type="entry name" value="ADAM_Metalloproteinase"/>
</dbReference>
<dbReference type="GO" id="GO:0007219">
    <property type="term" value="P:Notch signaling pathway"/>
    <property type="evidence" value="ECO:0007669"/>
    <property type="project" value="TreeGrafter"/>
</dbReference>
<dbReference type="PANTHER" id="PTHR45702:SF6">
    <property type="entry name" value="DISINTEGRIN AND METALLOPROTEINASE DOMAIN-CONTAINING PROTEIN 17"/>
    <property type="match status" value="1"/>
</dbReference>
<dbReference type="PANTHER" id="PTHR45702">
    <property type="entry name" value="ADAM10/ADAM17 METALLOPEPTIDASE FAMILY MEMBER"/>
    <property type="match status" value="1"/>
</dbReference>
<evidence type="ECO:0000313" key="3">
    <source>
        <dbReference type="Proteomes" id="UP001381693"/>
    </source>
</evidence>
<dbReference type="GO" id="GO:0004222">
    <property type="term" value="F:metalloendopeptidase activity"/>
    <property type="evidence" value="ECO:0007669"/>
    <property type="project" value="TreeGrafter"/>
</dbReference>
<comment type="caution">
    <text evidence="2">The sequence shown here is derived from an EMBL/GenBank/DDBJ whole genome shotgun (WGS) entry which is preliminary data.</text>
</comment>
<dbReference type="Proteomes" id="UP001381693">
    <property type="component" value="Unassembled WGS sequence"/>
</dbReference>